<name>A0A3N1MCX1_9PROT</name>
<sequence length="112" mass="12662">MENPGKRLQPAPDALRAALGQVIAEERQTWRRERQAIEAEARQTIAEMRAEFAEMRAKASVDIERREAEIEAMAVTVRELQRRLDDAGIEADTTAKTKPRVRVPAPAREARS</sequence>
<comment type="caution">
    <text evidence="3">The sequence shown here is derived from an EMBL/GenBank/DDBJ whole genome shotgun (WGS) entry which is preliminary data.</text>
</comment>
<gene>
    <name evidence="3" type="ORF">EDC65_0316</name>
</gene>
<feature type="compositionally biased region" description="Low complexity" evidence="2">
    <location>
        <begin position="102"/>
        <end position="112"/>
    </location>
</feature>
<keyword evidence="1" id="KW-0175">Coiled coil</keyword>
<protein>
    <submittedName>
        <fullName evidence="3">Uncharacterized protein</fullName>
    </submittedName>
</protein>
<proteinExistence type="predicted"/>
<evidence type="ECO:0000256" key="2">
    <source>
        <dbReference type="SAM" id="MobiDB-lite"/>
    </source>
</evidence>
<feature type="coiled-coil region" evidence="1">
    <location>
        <begin position="27"/>
        <end position="83"/>
    </location>
</feature>
<dbReference type="AlphaFoldDB" id="A0A3N1MCX1"/>
<evidence type="ECO:0000313" key="3">
    <source>
        <dbReference type="EMBL" id="ROQ01139.1"/>
    </source>
</evidence>
<reference evidence="3 4" key="1">
    <citation type="submission" date="2018-11" db="EMBL/GenBank/DDBJ databases">
        <title>Genomic Encyclopedia of Type Strains, Phase IV (KMG-IV): sequencing the most valuable type-strain genomes for metagenomic binning, comparative biology and taxonomic classification.</title>
        <authorList>
            <person name="Goeker M."/>
        </authorList>
    </citation>
    <scope>NUCLEOTIDE SEQUENCE [LARGE SCALE GENOMIC DNA]</scope>
    <source>
        <strain evidence="3 4">DSM 5900</strain>
    </source>
</reference>
<keyword evidence="4" id="KW-1185">Reference proteome</keyword>
<organism evidence="3 4">
    <name type="scientific">Stella humosa</name>
    <dbReference type="NCBI Taxonomy" id="94"/>
    <lineage>
        <taxon>Bacteria</taxon>
        <taxon>Pseudomonadati</taxon>
        <taxon>Pseudomonadota</taxon>
        <taxon>Alphaproteobacteria</taxon>
        <taxon>Rhodospirillales</taxon>
        <taxon>Stellaceae</taxon>
        <taxon>Stella</taxon>
    </lineage>
</organism>
<dbReference type="EMBL" id="RJKX01000011">
    <property type="protein sequence ID" value="ROQ01139.1"/>
    <property type="molecule type" value="Genomic_DNA"/>
</dbReference>
<accession>A0A3N1MCX1</accession>
<feature type="region of interest" description="Disordered" evidence="2">
    <location>
        <begin position="88"/>
        <end position="112"/>
    </location>
</feature>
<dbReference type="Proteomes" id="UP000278222">
    <property type="component" value="Unassembled WGS sequence"/>
</dbReference>
<evidence type="ECO:0000313" key="4">
    <source>
        <dbReference type="Proteomes" id="UP000278222"/>
    </source>
</evidence>
<evidence type="ECO:0000256" key="1">
    <source>
        <dbReference type="SAM" id="Coils"/>
    </source>
</evidence>